<dbReference type="AlphaFoldDB" id="D5VTW8"/>
<evidence type="ECO:0000256" key="1">
    <source>
        <dbReference type="ARBA" id="ARBA00000151"/>
    </source>
</evidence>
<dbReference type="FunFam" id="3.40.1190.20:FF:000003">
    <property type="entry name" value="Phosphomethylpyrimidine kinase ThiD"/>
    <property type="match status" value="1"/>
</dbReference>
<dbReference type="Gene3D" id="3.40.225.10">
    <property type="entry name" value="Class II aldolase/adducin N-terminal domain"/>
    <property type="match status" value="1"/>
</dbReference>
<evidence type="ECO:0000259" key="22">
    <source>
        <dbReference type="Pfam" id="PF08543"/>
    </source>
</evidence>
<evidence type="ECO:0000256" key="13">
    <source>
        <dbReference type="ARBA" id="ARBA00023268"/>
    </source>
</evidence>
<comment type="pathway">
    <text evidence="18">Cofactor biosynthesis; thiamine diphosphate biosynthesis; 4-amino-2-methyl-5-diphosphomethylpyrimidine from 5-amino-1-(5-phospho-D-ribosyl)imidazole.</text>
</comment>
<dbReference type="EC" id="2.5.1.3" evidence="6"/>
<evidence type="ECO:0000256" key="7">
    <source>
        <dbReference type="ARBA" id="ARBA00012963"/>
    </source>
</evidence>
<dbReference type="GO" id="GO:0005524">
    <property type="term" value="F:ATP binding"/>
    <property type="evidence" value="ECO:0007669"/>
    <property type="project" value="UniProtKB-KW"/>
</dbReference>
<dbReference type="EMBL" id="CP002009">
    <property type="protein sequence ID" value="ADG14021.1"/>
    <property type="molecule type" value="Genomic_DNA"/>
</dbReference>
<keyword evidence="9" id="KW-0547">Nucleotide-binding</keyword>
<evidence type="ECO:0000313" key="24">
    <source>
        <dbReference type="EMBL" id="ADG14021.1"/>
    </source>
</evidence>
<evidence type="ECO:0000256" key="20">
    <source>
        <dbReference type="ARBA" id="ARBA00060992"/>
    </source>
</evidence>
<dbReference type="InterPro" id="IPR029056">
    <property type="entry name" value="Ribokinase-like"/>
</dbReference>
<dbReference type="PANTHER" id="PTHR20858">
    <property type="entry name" value="PHOSPHOMETHYLPYRIMIDINE KINASE"/>
    <property type="match status" value="1"/>
</dbReference>
<evidence type="ECO:0000256" key="14">
    <source>
        <dbReference type="ARBA" id="ARBA00047334"/>
    </source>
</evidence>
<comment type="function">
    <text evidence="17">Condenses 4-methyl-5-(beta-hydroxyethyl)thiazole monophosphate (THZ-P) and 4-amino-5-hydroxymethyl pyrimidine pyrophosphate (HMP-PP) to form thiamine monophosphate (TMP).</text>
</comment>
<dbReference type="InterPro" id="IPR004399">
    <property type="entry name" value="HMP/HMP-P_kinase_dom"/>
</dbReference>
<dbReference type="SUPFAM" id="SSF53613">
    <property type="entry name" value="Ribokinase-like"/>
    <property type="match status" value="1"/>
</dbReference>
<dbReference type="FunFam" id="3.40.225.10:FF:000015">
    <property type="entry name" value="Phosphomethylpyrimidine kinase (Hmp-phosphate kinase)"/>
    <property type="match status" value="1"/>
</dbReference>
<dbReference type="Proteomes" id="UP000002061">
    <property type="component" value="Chromosome"/>
</dbReference>
<evidence type="ECO:0000256" key="11">
    <source>
        <dbReference type="ARBA" id="ARBA00022840"/>
    </source>
</evidence>
<dbReference type="GO" id="GO:0009228">
    <property type="term" value="P:thiamine biosynthetic process"/>
    <property type="evidence" value="ECO:0007669"/>
    <property type="project" value="UniProtKB-KW"/>
</dbReference>
<feature type="domain" description="Thiamine-phosphate synthase ThiN" evidence="23">
    <location>
        <begin position="273"/>
        <end position="439"/>
    </location>
</feature>
<evidence type="ECO:0000259" key="23">
    <source>
        <dbReference type="Pfam" id="PF10120"/>
    </source>
</evidence>
<evidence type="ECO:0000313" key="25">
    <source>
        <dbReference type="Proteomes" id="UP000002061"/>
    </source>
</evidence>
<dbReference type="GO" id="GO:0005829">
    <property type="term" value="C:cytosol"/>
    <property type="evidence" value="ECO:0007669"/>
    <property type="project" value="TreeGrafter"/>
</dbReference>
<gene>
    <name evidence="24" type="ordered locus">Metin_1371</name>
</gene>
<evidence type="ECO:0000256" key="9">
    <source>
        <dbReference type="ARBA" id="ARBA00022741"/>
    </source>
</evidence>
<dbReference type="GO" id="GO:0008972">
    <property type="term" value="F:phosphomethylpyrimidine kinase activity"/>
    <property type="evidence" value="ECO:0007669"/>
    <property type="project" value="UniProtKB-EC"/>
</dbReference>
<dbReference type="NCBIfam" id="NF006346">
    <property type="entry name" value="PRK08573.1"/>
    <property type="match status" value="1"/>
</dbReference>
<evidence type="ECO:0000256" key="18">
    <source>
        <dbReference type="ARBA" id="ARBA00060674"/>
    </source>
</evidence>
<comment type="catalytic activity">
    <reaction evidence="1">
        <text>4-amino-5-hydroxymethyl-2-methylpyrimidine + ATP = 4-amino-2-methyl-5-(phosphooxymethyl)pyrimidine + ADP + H(+)</text>
        <dbReference type="Rhea" id="RHEA:23096"/>
        <dbReference type="ChEBI" id="CHEBI:15378"/>
        <dbReference type="ChEBI" id="CHEBI:16892"/>
        <dbReference type="ChEBI" id="CHEBI:30616"/>
        <dbReference type="ChEBI" id="CHEBI:58354"/>
        <dbReference type="ChEBI" id="CHEBI:456216"/>
        <dbReference type="EC" id="2.7.1.49"/>
    </reaction>
</comment>
<evidence type="ECO:0000256" key="8">
    <source>
        <dbReference type="ARBA" id="ARBA00022679"/>
    </source>
</evidence>
<dbReference type="InterPro" id="IPR036409">
    <property type="entry name" value="Aldolase_II/adducin_N_sf"/>
</dbReference>
<organism evidence="24 25">
    <name type="scientific">Methanocaldococcus infernus (strain DSM 11812 / JCM 15783 / ME)</name>
    <dbReference type="NCBI Taxonomy" id="573063"/>
    <lineage>
        <taxon>Archaea</taxon>
        <taxon>Methanobacteriati</taxon>
        <taxon>Methanobacteriota</taxon>
        <taxon>Methanomada group</taxon>
        <taxon>Methanococci</taxon>
        <taxon>Methanococcales</taxon>
        <taxon>Methanocaldococcaceae</taxon>
        <taxon>Methanocaldococcus</taxon>
    </lineage>
</organism>
<keyword evidence="10 24" id="KW-0418">Kinase</keyword>
<dbReference type="InterPro" id="IPR013749">
    <property type="entry name" value="PM/HMP-P_kinase-1"/>
</dbReference>
<evidence type="ECO:0000256" key="6">
    <source>
        <dbReference type="ARBA" id="ARBA00012830"/>
    </source>
</evidence>
<dbReference type="PANTHER" id="PTHR20858:SF17">
    <property type="entry name" value="HYDROXYMETHYLPYRIMIDINE_PHOSPHOMETHYLPYRIMIDINE KINASE THI20-RELATED"/>
    <property type="match status" value="1"/>
</dbReference>
<keyword evidence="11" id="KW-0067">ATP-binding</keyword>
<dbReference type="HOGENOM" id="CLU_035788_0_0_2"/>
<evidence type="ECO:0000256" key="16">
    <source>
        <dbReference type="ARBA" id="ARBA00047883"/>
    </source>
</evidence>
<evidence type="ECO:0000256" key="17">
    <source>
        <dbReference type="ARBA" id="ARBA00059241"/>
    </source>
</evidence>
<dbReference type="NCBIfam" id="TIGR00097">
    <property type="entry name" value="HMP-P_kinase"/>
    <property type="match status" value="1"/>
</dbReference>
<dbReference type="KEGG" id="mif:Metin_1371"/>
<dbReference type="Pfam" id="PF08543">
    <property type="entry name" value="Phos_pyr_kin"/>
    <property type="match status" value="1"/>
</dbReference>
<dbReference type="Gene3D" id="3.40.1190.20">
    <property type="match status" value="1"/>
</dbReference>
<keyword evidence="8 24" id="KW-0808">Transferase</keyword>
<keyword evidence="13" id="KW-0511">Multifunctional enzyme</keyword>
<reference evidence="24" key="1">
    <citation type="submission" date="2010-04" db="EMBL/GenBank/DDBJ databases">
        <title>Complete sequence of Methanocaldococcus infernus ME.</title>
        <authorList>
            <consortium name="US DOE Joint Genome Institute"/>
            <person name="Lucas S."/>
            <person name="Copeland A."/>
            <person name="Lapidus A."/>
            <person name="Cheng J.-F."/>
            <person name="Bruce D."/>
            <person name="Goodwin L."/>
            <person name="Pitluck S."/>
            <person name="Munk A.C."/>
            <person name="Detter J.C."/>
            <person name="Han C."/>
            <person name="Tapia R."/>
            <person name="Land M."/>
            <person name="Hauser L."/>
            <person name="Kyrpides N."/>
            <person name="Mikhailova N."/>
            <person name="Sieprawska-Lupa M."/>
            <person name="Whitman W.B."/>
            <person name="Woyke T."/>
        </authorList>
    </citation>
    <scope>NUCLEOTIDE SEQUENCE [LARGE SCALE GENOMIC DNA]</scope>
    <source>
        <strain evidence="24">ME</strain>
    </source>
</reference>
<keyword evidence="25" id="KW-1185">Reference proteome</keyword>
<comment type="catalytic activity">
    <reaction evidence="2">
        <text>4-amino-2-methyl-5-(phosphooxymethyl)pyrimidine + ATP = 4-amino-2-methyl-5-(diphosphooxymethyl)pyrimidine + ADP</text>
        <dbReference type="Rhea" id="RHEA:19893"/>
        <dbReference type="ChEBI" id="CHEBI:30616"/>
        <dbReference type="ChEBI" id="CHEBI:57841"/>
        <dbReference type="ChEBI" id="CHEBI:58354"/>
        <dbReference type="ChEBI" id="CHEBI:456216"/>
        <dbReference type="EC" id="2.7.4.7"/>
    </reaction>
</comment>
<evidence type="ECO:0000256" key="10">
    <source>
        <dbReference type="ARBA" id="ARBA00022777"/>
    </source>
</evidence>
<comment type="similarity">
    <text evidence="20">In the N-terminal section; belongs to the ThiD family.</text>
</comment>
<protein>
    <recommendedName>
        <fullName evidence="21">Bifunctional thiamine biosynthesis protein ThiDN</fullName>
        <ecNumber evidence="6">2.5.1.3</ecNumber>
        <ecNumber evidence="5">2.7.1.49</ecNumber>
        <ecNumber evidence="7">2.7.4.7</ecNumber>
    </recommendedName>
</protein>
<dbReference type="eggNOG" id="arCOG00020">
    <property type="taxonomic scope" value="Archaea"/>
</dbReference>
<dbReference type="EC" id="2.7.4.7" evidence="7"/>
<comment type="catalytic activity">
    <reaction evidence="15">
        <text>2-(2-carboxy-4-methylthiazol-5-yl)ethyl phosphate + 4-amino-2-methyl-5-(diphosphooxymethyl)pyrimidine + 2 H(+) = thiamine phosphate + CO2 + diphosphate</text>
        <dbReference type="Rhea" id="RHEA:47848"/>
        <dbReference type="ChEBI" id="CHEBI:15378"/>
        <dbReference type="ChEBI" id="CHEBI:16526"/>
        <dbReference type="ChEBI" id="CHEBI:33019"/>
        <dbReference type="ChEBI" id="CHEBI:37575"/>
        <dbReference type="ChEBI" id="CHEBI:57841"/>
        <dbReference type="ChEBI" id="CHEBI:62890"/>
        <dbReference type="EC" id="2.5.1.3"/>
    </reaction>
</comment>
<evidence type="ECO:0000256" key="19">
    <source>
        <dbReference type="ARBA" id="ARBA00060834"/>
    </source>
</evidence>
<dbReference type="CDD" id="cd01169">
    <property type="entry name" value="HMPP_kinase"/>
    <property type="match status" value="1"/>
</dbReference>
<proteinExistence type="inferred from homology"/>
<sequence>MGVNWMIKKALTIAGSDSGSGAGIEADLKTFCSFGVYGLVAITAITAQNTYEIREIRELDAKIVREQIIAVAEDFGVDAAKTGMLYSGEIIKEVRKVVKDYQFPLVVDPVMLSKTNTLLLKEDAIEKLENLFKISTLITPNINEAEFLSSKKITNLDDAIEVAKTLFEKYKTNILIKGGHLKGEAIDILYNGELKLFKSQRVSGCTHGTGCSFSAAITACLAKGEELEEAIKKAKDFIIKSIRNSYRIGKKYCPVNSLSILEEKAKRWETYRELKESVKELISLNPLHLIPEVGSNFVYSLPYPYNKDINDVAGVEGRIVKTKRRVVPVGDIDFGVSDHLARAILTYMEFYPEVRSCLNIKYSEKTIEKAKKYFKVSFYDRRKEPEDVKKREGATIPWGVREALKFGKVDIIYHLGDYGKEPMILIFGKNPKEVLEKLRLLI</sequence>
<evidence type="ECO:0000256" key="5">
    <source>
        <dbReference type="ARBA" id="ARBA00012135"/>
    </source>
</evidence>
<dbReference type="Pfam" id="PF10120">
    <property type="entry name" value="ThiN"/>
    <property type="match status" value="1"/>
</dbReference>
<evidence type="ECO:0000256" key="12">
    <source>
        <dbReference type="ARBA" id="ARBA00022977"/>
    </source>
</evidence>
<evidence type="ECO:0000256" key="3">
    <source>
        <dbReference type="ARBA" id="ARBA00003848"/>
    </source>
</evidence>
<comment type="similarity">
    <text evidence="19">In the C-terminal section; belongs to the ThiN family.</text>
</comment>
<dbReference type="GO" id="GO:0004789">
    <property type="term" value="F:thiamine-phosphate diphosphorylase activity"/>
    <property type="evidence" value="ECO:0007669"/>
    <property type="project" value="UniProtKB-EC"/>
</dbReference>
<feature type="domain" description="Pyridoxamine kinase/Phosphomethylpyrimidine kinase" evidence="22">
    <location>
        <begin position="17"/>
        <end position="256"/>
    </location>
</feature>
<dbReference type="SUPFAM" id="SSF53639">
    <property type="entry name" value="AraD/HMP-PK domain-like"/>
    <property type="match status" value="1"/>
</dbReference>
<evidence type="ECO:0000256" key="4">
    <source>
        <dbReference type="ARBA" id="ARBA00005165"/>
    </source>
</evidence>
<comment type="function">
    <text evidence="3">Catalyzes the phosphorylation of hydroxymethylpyrimidine phosphate (HMP-P) to HMP-PP, and of HMP to HMP-P.</text>
</comment>
<evidence type="ECO:0000256" key="2">
    <source>
        <dbReference type="ARBA" id="ARBA00000565"/>
    </source>
</evidence>
<dbReference type="STRING" id="573063.Metin_1371"/>
<dbReference type="InterPro" id="IPR019293">
    <property type="entry name" value="ThiN"/>
</dbReference>
<comment type="catalytic activity">
    <reaction evidence="14">
        <text>4-methyl-5-(2-phosphooxyethyl)-thiazole + 4-amino-2-methyl-5-(diphosphooxymethyl)pyrimidine + H(+) = thiamine phosphate + diphosphate</text>
        <dbReference type="Rhea" id="RHEA:22328"/>
        <dbReference type="ChEBI" id="CHEBI:15378"/>
        <dbReference type="ChEBI" id="CHEBI:33019"/>
        <dbReference type="ChEBI" id="CHEBI:37575"/>
        <dbReference type="ChEBI" id="CHEBI:57841"/>
        <dbReference type="ChEBI" id="CHEBI:58296"/>
        <dbReference type="EC" id="2.5.1.3"/>
    </reaction>
</comment>
<comment type="catalytic activity">
    <reaction evidence="16">
        <text>2-[(2R,5Z)-2-carboxy-4-methylthiazol-5(2H)-ylidene]ethyl phosphate + 4-amino-2-methyl-5-(diphosphooxymethyl)pyrimidine + 2 H(+) = thiamine phosphate + CO2 + diphosphate</text>
        <dbReference type="Rhea" id="RHEA:47844"/>
        <dbReference type="ChEBI" id="CHEBI:15378"/>
        <dbReference type="ChEBI" id="CHEBI:16526"/>
        <dbReference type="ChEBI" id="CHEBI:33019"/>
        <dbReference type="ChEBI" id="CHEBI:37575"/>
        <dbReference type="ChEBI" id="CHEBI:57841"/>
        <dbReference type="ChEBI" id="CHEBI:62899"/>
        <dbReference type="EC" id="2.5.1.3"/>
    </reaction>
</comment>
<dbReference type="GO" id="GO:0008902">
    <property type="term" value="F:hydroxymethylpyrimidine kinase activity"/>
    <property type="evidence" value="ECO:0007669"/>
    <property type="project" value="UniProtKB-EC"/>
</dbReference>
<accession>D5VTW8</accession>
<evidence type="ECO:0000256" key="21">
    <source>
        <dbReference type="ARBA" id="ARBA00067160"/>
    </source>
</evidence>
<name>D5VTW8_METIM</name>
<comment type="pathway">
    <text evidence="4">Cofactor biosynthesis; thiamine diphosphate biosynthesis; thiamine phosphate from 4-amino-2-methyl-5-diphosphomethylpyrimidine and 4-methyl-5-(2-phosphoethyl)-thiazole: step 1/1.</text>
</comment>
<keyword evidence="12" id="KW-0784">Thiamine biosynthesis</keyword>
<evidence type="ECO:0000256" key="15">
    <source>
        <dbReference type="ARBA" id="ARBA00047851"/>
    </source>
</evidence>
<dbReference type="EC" id="2.7.1.49" evidence="5"/>